<feature type="compositionally biased region" description="Polar residues" evidence="1">
    <location>
        <begin position="137"/>
        <end position="167"/>
    </location>
</feature>
<organism evidence="3 4">
    <name type="scientific">Elsinoe australis</name>
    <dbReference type="NCBI Taxonomy" id="40998"/>
    <lineage>
        <taxon>Eukaryota</taxon>
        <taxon>Fungi</taxon>
        <taxon>Dikarya</taxon>
        <taxon>Ascomycota</taxon>
        <taxon>Pezizomycotina</taxon>
        <taxon>Dothideomycetes</taxon>
        <taxon>Dothideomycetidae</taxon>
        <taxon>Myriangiales</taxon>
        <taxon>Elsinoaceae</taxon>
        <taxon>Elsinoe</taxon>
    </lineage>
</organism>
<evidence type="ECO:0000313" key="3">
    <source>
        <dbReference type="EMBL" id="TKX27625.1"/>
    </source>
</evidence>
<feature type="compositionally biased region" description="Basic and acidic residues" evidence="1">
    <location>
        <begin position="547"/>
        <end position="558"/>
    </location>
</feature>
<accession>A0A4U7BBY7</accession>
<feature type="region of interest" description="Disordered" evidence="1">
    <location>
        <begin position="318"/>
        <end position="350"/>
    </location>
</feature>
<reference evidence="3 4" key="1">
    <citation type="submission" date="2018-02" db="EMBL/GenBank/DDBJ databases">
        <title>Draft genome sequences of Elsinoe sp., causing black scab on jojoba.</title>
        <authorList>
            <person name="Stodart B."/>
            <person name="Jeffress S."/>
            <person name="Ash G."/>
            <person name="Arun Chinnappa K."/>
        </authorList>
    </citation>
    <scope>NUCLEOTIDE SEQUENCE [LARGE SCALE GENOMIC DNA]</scope>
    <source>
        <strain evidence="3 4">Hillstone_2</strain>
    </source>
</reference>
<protein>
    <recommendedName>
        <fullName evidence="5">Adhesin domain-containing protein</fullName>
    </recommendedName>
</protein>
<feature type="compositionally biased region" description="Pro residues" evidence="1">
    <location>
        <begin position="636"/>
        <end position="651"/>
    </location>
</feature>
<name>A0A4U7BBY7_9PEZI</name>
<evidence type="ECO:0000256" key="1">
    <source>
        <dbReference type="SAM" id="MobiDB-lite"/>
    </source>
</evidence>
<dbReference type="Proteomes" id="UP000308133">
    <property type="component" value="Unassembled WGS sequence"/>
</dbReference>
<gene>
    <name evidence="3" type="ORF">C1H76_0049</name>
</gene>
<feature type="compositionally biased region" description="Polar residues" evidence="1">
    <location>
        <begin position="13"/>
        <end position="22"/>
    </location>
</feature>
<feature type="region of interest" description="Disordered" evidence="1">
    <location>
        <begin position="628"/>
        <end position="677"/>
    </location>
</feature>
<feature type="transmembrane region" description="Helical" evidence="2">
    <location>
        <begin position="291"/>
        <end position="309"/>
    </location>
</feature>
<feature type="compositionally biased region" description="Basic and acidic residues" evidence="1">
    <location>
        <begin position="47"/>
        <end position="65"/>
    </location>
</feature>
<comment type="caution">
    <text evidence="3">The sequence shown here is derived from an EMBL/GenBank/DDBJ whole genome shotgun (WGS) entry which is preliminary data.</text>
</comment>
<keyword evidence="2" id="KW-0812">Transmembrane</keyword>
<evidence type="ECO:0000313" key="4">
    <source>
        <dbReference type="Proteomes" id="UP000308133"/>
    </source>
</evidence>
<feature type="compositionally biased region" description="Basic and acidic residues" evidence="1">
    <location>
        <begin position="269"/>
        <end position="280"/>
    </location>
</feature>
<proteinExistence type="predicted"/>
<feature type="compositionally biased region" description="Polar residues" evidence="1">
    <location>
        <begin position="180"/>
        <end position="192"/>
    </location>
</feature>
<dbReference type="EMBL" id="PTQR01000002">
    <property type="protein sequence ID" value="TKX27625.1"/>
    <property type="molecule type" value="Genomic_DNA"/>
</dbReference>
<keyword evidence="2" id="KW-0472">Membrane</keyword>
<evidence type="ECO:0000256" key="2">
    <source>
        <dbReference type="SAM" id="Phobius"/>
    </source>
</evidence>
<feature type="compositionally biased region" description="Pro residues" evidence="1">
    <location>
        <begin position="703"/>
        <end position="712"/>
    </location>
</feature>
<evidence type="ECO:0008006" key="5">
    <source>
        <dbReference type="Google" id="ProtNLM"/>
    </source>
</evidence>
<feature type="compositionally biased region" description="Low complexity" evidence="1">
    <location>
        <begin position="652"/>
        <end position="662"/>
    </location>
</feature>
<feature type="region of interest" description="Disordered" evidence="1">
    <location>
        <begin position="546"/>
        <end position="567"/>
    </location>
</feature>
<sequence length="856" mass="93187">MAAVHDHADDAGSISSVPSSAIGTDVDEDEMPQTVTAPVSSDAGASAKDREAQAETSRSRQRIDQSRPQQAPAQDPPEQSTSHQPAAVQDTVLDPDDVPPPSYAEAVQRQNRPDDAVRHAWRQGITQGSLDMDSFSRLVSPTSESQTSQLPQSSGTARHNQAQSQPPHVQHPPIDEYTPVASQADATTNPHYGSTPFAHRDEPERIADEEAGPLNDSSSDSDHGRWGRRWWRRKREDRYGRPRRGAGRGGGRSDQRHPGRRPAGPPGRRPHDPPRWSEDYEKRRRRRLKKLLFWLLIVVGFVTVVNFLIEAIRSTWTGDNGGAGTVPSQPTQPTQPTDPGKVTPGKPAQHRQSVCQAAQWTSYFTYSYNKVEDLHIKEALTEYDVGGMMRVIAAPEDQEDMIEASVAFAVAPSYSINKVHFTSELSGLSLDEPVIKPDPYERHDVPCVDVDIVLSVKPDAEITNLRLETWHLSIVIEKDVFGNSTHPGILVRNSTALLTIGGRVTAEPLSSRTTIIRTKSGSVNGHYSLYDLLDIETASGSVTIGVDPREADKDDPTHPAKLRVSTSSGTVRVDTSLIGSLPNRIYQTFVDTNSASISGSYLLGSEAKFSSHSGTTDVKLLPYIFQSSSSSGLRQPDPPAAPDSPTPPTAPSAPSAPQAPSPLSKLGTFDGLRGLPELPNLPELPEIPDIPEIPEIPKIPAIPKIPDPPAYPALPNEPSGDHQNDSPQSPRENAFSQTLITSTSSATTRVRILSPYSSGDQEFLLSASHSTNSGTMHLSYPDAWSGNIEAETISGHLHVKGSRVVRTGGSWNWGDWRSRYGEKGKWQRHDKKGNVGPSKIEAGSMSSTVEIIFDEF</sequence>
<dbReference type="AlphaFoldDB" id="A0A4U7BBY7"/>
<feature type="compositionally biased region" description="Basic and acidic residues" evidence="1">
    <location>
        <begin position="1"/>
        <end position="10"/>
    </location>
</feature>
<feature type="region of interest" description="Disordered" evidence="1">
    <location>
        <begin position="698"/>
        <end position="734"/>
    </location>
</feature>
<feature type="compositionally biased region" description="Low complexity" evidence="1">
    <location>
        <begin position="66"/>
        <end position="80"/>
    </location>
</feature>
<feature type="region of interest" description="Disordered" evidence="1">
    <location>
        <begin position="1"/>
        <end position="200"/>
    </location>
</feature>
<feature type="compositionally biased region" description="Polar residues" evidence="1">
    <location>
        <begin position="725"/>
        <end position="734"/>
    </location>
</feature>
<keyword evidence="2" id="KW-1133">Transmembrane helix</keyword>
<feature type="region of interest" description="Disordered" evidence="1">
    <location>
        <begin position="238"/>
        <end position="280"/>
    </location>
</feature>